<sequence>MAVRRTRKKQARRWRAEPQEAKRERQAQDRQGHAARLVLTVPVDGEAYRRLCACAAAHGITPRHLPGLPAERVRTTPEGLVDVAPLCRRRHRRHREVTGREFASA</sequence>
<protein>
    <recommendedName>
        <fullName evidence="4">HNH endonuclease</fullName>
    </recommendedName>
</protein>
<feature type="compositionally biased region" description="Basic residues" evidence="1">
    <location>
        <begin position="1"/>
        <end position="13"/>
    </location>
</feature>
<comment type="caution">
    <text evidence="2">The sequence shown here is derived from an EMBL/GenBank/DDBJ whole genome shotgun (WGS) entry which is preliminary data.</text>
</comment>
<evidence type="ECO:0008006" key="4">
    <source>
        <dbReference type="Google" id="ProtNLM"/>
    </source>
</evidence>
<keyword evidence="3" id="KW-1185">Reference proteome</keyword>
<reference evidence="3" key="1">
    <citation type="journal article" date="2019" name="Int. J. Syst. Evol. Microbiol.">
        <title>The Global Catalogue of Microorganisms (GCM) 10K type strain sequencing project: providing services to taxonomists for standard genome sequencing and annotation.</title>
        <authorList>
            <consortium name="The Broad Institute Genomics Platform"/>
            <consortium name="The Broad Institute Genome Sequencing Center for Infectious Disease"/>
            <person name="Wu L."/>
            <person name="Ma J."/>
        </authorList>
    </citation>
    <scope>NUCLEOTIDE SEQUENCE [LARGE SCALE GENOMIC DNA]</scope>
    <source>
        <strain evidence="3">JCM 6921</strain>
    </source>
</reference>
<feature type="compositionally biased region" description="Basic and acidic residues" evidence="1">
    <location>
        <begin position="14"/>
        <end position="32"/>
    </location>
</feature>
<name>A0ABP5W5F7_9ACTN</name>
<dbReference type="Proteomes" id="UP001500058">
    <property type="component" value="Unassembled WGS sequence"/>
</dbReference>
<evidence type="ECO:0000313" key="3">
    <source>
        <dbReference type="Proteomes" id="UP001500058"/>
    </source>
</evidence>
<gene>
    <name evidence="2" type="ORF">GCM10010420_55040</name>
</gene>
<accession>A0ABP5W5F7</accession>
<organism evidence="2 3">
    <name type="scientific">Streptomyces glaucosporus</name>
    <dbReference type="NCBI Taxonomy" id="284044"/>
    <lineage>
        <taxon>Bacteria</taxon>
        <taxon>Bacillati</taxon>
        <taxon>Actinomycetota</taxon>
        <taxon>Actinomycetes</taxon>
        <taxon>Kitasatosporales</taxon>
        <taxon>Streptomycetaceae</taxon>
        <taxon>Streptomyces</taxon>
    </lineage>
</organism>
<proteinExistence type="predicted"/>
<dbReference type="EMBL" id="BAAATJ010000040">
    <property type="protein sequence ID" value="GAA2417666.1"/>
    <property type="molecule type" value="Genomic_DNA"/>
</dbReference>
<feature type="region of interest" description="Disordered" evidence="1">
    <location>
        <begin position="1"/>
        <end position="32"/>
    </location>
</feature>
<evidence type="ECO:0000313" key="2">
    <source>
        <dbReference type="EMBL" id="GAA2417666.1"/>
    </source>
</evidence>
<evidence type="ECO:0000256" key="1">
    <source>
        <dbReference type="SAM" id="MobiDB-lite"/>
    </source>
</evidence>